<dbReference type="Proteomes" id="UP000184016">
    <property type="component" value="Unassembled WGS sequence"/>
</dbReference>
<name>A0A1M6K1T4_9BACL</name>
<dbReference type="EMBL" id="FRAF01000001">
    <property type="protein sequence ID" value="SHJ52929.1"/>
    <property type="molecule type" value="Genomic_DNA"/>
</dbReference>
<proteinExistence type="predicted"/>
<accession>A0A1M6K1T4</accession>
<evidence type="ECO:0000313" key="2">
    <source>
        <dbReference type="Proteomes" id="UP000184016"/>
    </source>
</evidence>
<protein>
    <submittedName>
        <fullName evidence="1">Uncharacterized protein</fullName>
    </submittedName>
</protein>
<gene>
    <name evidence="1" type="ORF">SAMN05443507_101125</name>
</gene>
<reference evidence="2" key="1">
    <citation type="submission" date="2016-11" db="EMBL/GenBank/DDBJ databases">
        <authorList>
            <person name="Varghese N."/>
            <person name="Submissions S."/>
        </authorList>
    </citation>
    <scope>NUCLEOTIDE SEQUENCE [LARGE SCALE GENOMIC DNA]</scope>
    <source>
        <strain evidence="2">USBA-503</strain>
    </source>
</reference>
<organism evidence="1 2">
    <name type="scientific">Alicyclobacillus tolerans</name>
    <dbReference type="NCBI Taxonomy" id="90970"/>
    <lineage>
        <taxon>Bacteria</taxon>
        <taxon>Bacillati</taxon>
        <taxon>Bacillota</taxon>
        <taxon>Bacilli</taxon>
        <taxon>Bacillales</taxon>
        <taxon>Alicyclobacillaceae</taxon>
        <taxon>Alicyclobacillus</taxon>
    </lineage>
</organism>
<sequence length="59" mass="6890">MVTRKLDSKWQQGFHAAAEWKMQTSDEQMQNLSFGFCQNIHDKTAEGRVMKKLTAMTIR</sequence>
<evidence type="ECO:0000313" key="1">
    <source>
        <dbReference type="EMBL" id="SHJ52929.1"/>
    </source>
</evidence>
<dbReference type="STRING" id="1830138.SAMN05443507_101125"/>
<dbReference type="AlphaFoldDB" id="A0A1M6K1T4"/>
<keyword evidence="2" id="KW-1185">Reference proteome</keyword>